<reference evidence="7" key="1">
    <citation type="journal article" date="2019" name="Int. J. Syst. Evol. Microbiol.">
        <title>The Global Catalogue of Microorganisms (GCM) 10K type strain sequencing project: providing services to taxonomists for standard genome sequencing and annotation.</title>
        <authorList>
            <consortium name="The Broad Institute Genomics Platform"/>
            <consortium name="The Broad Institute Genome Sequencing Center for Infectious Disease"/>
            <person name="Wu L."/>
            <person name="Ma J."/>
        </authorList>
    </citation>
    <scope>NUCLEOTIDE SEQUENCE [LARGE SCALE GENOMIC DNA]</scope>
    <source>
        <strain evidence="7">JCM 17442</strain>
    </source>
</reference>
<dbReference type="CDD" id="cd13966">
    <property type="entry name" value="PT_UbiA_4"/>
    <property type="match status" value="1"/>
</dbReference>
<evidence type="ECO:0000256" key="4">
    <source>
        <dbReference type="ARBA" id="ARBA00023136"/>
    </source>
</evidence>
<accession>A0ABP8E538</accession>
<dbReference type="InterPro" id="IPR000537">
    <property type="entry name" value="UbiA_prenyltransferase"/>
</dbReference>
<keyword evidence="3 5" id="KW-1133">Transmembrane helix</keyword>
<dbReference type="Gene3D" id="1.10.357.140">
    <property type="entry name" value="UbiA prenyltransferase"/>
    <property type="match status" value="1"/>
</dbReference>
<keyword evidence="4 5" id="KW-0472">Membrane</keyword>
<feature type="transmembrane region" description="Helical" evidence="5">
    <location>
        <begin position="235"/>
        <end position="265"/>
    </location>
</feature>
<evidence type="ECO:0000256" key="2">
    <source>
        <dbReference type="ARBA" id="ARBA00022692"/>
    </source>
</evidence>
<dbReference type="NCBIfam" id="NF009608">
    <property type="entry name" value="PRK13105.1"/>
    <property type="match status" value="1"/>
</dbReference>
<feature type="transmembrane region" description="Helical" evidence="5">
    <location>
        <begin position="7"/>
        <end position="31"/>
    </location>
</feature>
<feature type="transmembrane region" description="Helical" evidence="5">
    <location>
        <begin position="272"/>
        <end position="290"/>
    </location>
</feature>
<feature type="transmembrane region" description="Helical" evidence="5">
    <location>
        <begin position="73"/>
        <end position="92"/>
    </location>
</feature>
<dbReference type="Gene3D" id="1.20.120.1780">
    <property type="entry name" value="UbiA prenyltransferase"/>
    <property type="match status" value="1"/>
</dbReference>
<comment type="subcellular location">
    <subcellularLocation>
        <location evidence="1">Membrane</location>
        <topology evidence="1">Multi-pass membrane protein</topology>
    </subcellularLocation>
</comment>
<proteinExistence type="predicted"/>
<dbReference type="Pfam" id="PF01040">
    <property type="entry name" value="UbiA"/>
    <property type="match status" value="1"/>
</dbReference>
<evidence type="ECO:0000256" key="3">
    <source>
        <dbReference type="ARBA" id="ARBA00022989"/>
    </source>
</evidence>
<evidence type="ECO:0000313" key="7">
    <source>
        <dbReference type="Proteomes" id="UP001501594"/>
    </source>
</evidence>
<dbReference type="RefSeq" id="WP_344797560.1">
    <property type="nucleotide sequence ID" value="NZ_BAABAU010000004.1"/>
</dbReference>
<dbReference type="EMBL" id="BAABAU010000004">
    <property type="protein sequence ID" value="GAA4267345.1"/>
    <property type="molecule type" value="Genomic_DNA"/>
</dbReference>
<dbReference type="InterPro" id="IPR044878">
    <property type="entry name" value="UbiA_sf"/>
</dbReference>
<sequence>MRETLKALFAVSRPLSWVNTAFPFAAAYILATAGTPGMPRRFAEYVPLNSVDPSSAMSSSLHLSYDSFDFSQVNWVVAIIGILYFLIPYNLAMYGINDVFDYESDLRNPRKGGVEGAMLDRRFHAPILRAVVITNVPFLIFFVLAGSPLSWLVLAVSVFAVVAYSLKGLRFKERPLLDSLTSSTHFTSPAVYGLVLAGATFTPQLYALLGAFFLWGMASHAFGAVQDVVADREGGIASIATVFGARATVRFAFAAYVLGGVLMLFTEWPGPLGAILVIPYAVTVAPWWNVADADAEGANRGWRRFLALNFVSGFLTTMLLIWWVAIGR</sequence>
<dbReference type="InterPro" id="IPR050475">
    <property type="entry name" value="Prenyltransferase_related"/>
</dbReference>
<comment type="caution">
    <text evidence="6">The sequence shown here is derived from an EMBL/GenBank/DDBJ whole genome shotgun (WGS) entry which is preliminary data.</text>
</comment>
<evidence type="ECO:0000256" key="5">
    <source>
        <dbReference type="SAM" id="Phobius"/>
    </source>
</evidence>
<feature type="transmembrane region" description="Helical" evidence="5">
    <location>
        <begin position="305"/>
        <end position="326"/>
    </location>
</feature>
<dbReference type="PANTHER" id="PTHR42723:SF1">
    <property type="entry name" value="CHLOROPHYLL SYNTHASE, CHLOROPLASTIC"/>
    <property type="match status" value="1"/>
</dbReference>
<keyword evidence="2 5" id="KW-0812">Transmembrane</keyword>
<feature type="transmembrane region" description="Helical" evidence="5">
    <location>
        <begin position="190"/>
        <end position="215"/>
    </location>
</feature>
<name>A0ABP8E538_9MICO</name>
<dbReference type="PANTHER" id="PTHR42723">
    <property type="entry name" value="CHLOROPHYLL SYNTHASE"/>
    <property type="match status" value="1"/>
</dbReference>
<gene>
    <name evidence="6" type="ORF">GCM10022256_29570</name>
</gene>
<keyword evidence="7" id="KW-1185">Reference proteome</keyword>
<evidence type="ECO:0000313" key="6">
    <source>
        <dbReference type="EMBL" id="GAA4267345.1"/>
    </source>
</evidence>
<organism evidence="6 7">
    <name type="scientific">Frondihabitans peucedani</name>
    <dbReference type="NCBI Taxonomy" id="598626"/>
    <lineage>
        <taxon>Bacteria</taxon>
        <taxon>Bacillati</taxon>
        <taxon>Actinomycetota</taxon>
        <taxon>Actinomycetes</taxon>
        <taxon>Micrococcales</taxon>
        <taxon>Microbacteriaceae</taxon>
        <taxon>Frondihabitans</taxon>
    </lineage>
</organism>
<protein>
    <submittedName>
        <fullName evidence="6">Prenyltransferase</fullName>
    </submittedName>
</protein>
<evidence type="ECO:0000256" key="1">
    <source>
        <dbReference type="ARBA" id="ARBA00004141"/>
    </source>
</evidence>
<dbReference type="Proteomes" id="UP001501594">
    <property type="component" value="Unassembled WGS sequence"/>
</dbReference>